<accession>A0A084VK58</accession>
<reference evidence="3" key="2">
    <citation type="submission" date="2020-05" db="UniProtKB">
        <authorList>
            <consortium name="EnsemblMetazoa"/>
        </authorList>
    </citation>
    <scope>IDENTIFICATION</scope>
</reference>
<organism evidence="2">
    <name type="scientific">Anopheles sinensis</name>
    <name type="common">Mosquito</name>
    <dbReference type="NCBI Taxonomy" id="74873"/>
    <lineage>
        <taxon>Eukaryota</taxon>
        <taxon>Metazoa</taxon>
        <taxon>Ecdysozoa</taxon>
        <taxon>Arthropoda</taxon>
        <taxon>Hexapoda</taxon>
        <taxon>Insecta</taxon>
        <taxon>Pterygota</taxon>
        <taxon>Neoptera</taxon>
        <taxon>Endopterygota</taxon>
        <taxon>Diptera</taxon>
        <taxon>Nematocera</taxon>
        <taxon>Culicoidea</taxon>
        <taxon>Culicidae</taxon>
        <taxon>Anophelinae</taxon>
        <taxon>Anopheles</taxon>
    </lineage>
</organism>
<protein>
    <submittedName>
        <fullName evidence="2 3">SJCHGC01720 protein</fullName>
    </submittedName>
</protein>
<proteinExistence type="predicted"/>
<evidence type="ECO:0000313" key="3">
    <source>
        <dbReference type="EnsemblMetazoa" id="ASIC005706-PA"/>
    </source>
</evidence>
<dbReference type="EnsemblMetazoa" id="ASIC005706-RA">
    <property type="protein sequence ID" value="ASIC005706-PA"/>
    <property type="gene ID" value="ASIC005706"/>
</dbReference>
<evidence type="ECO:0000256" key="1">
    <source>
        <dbReference type="SAM" id="MobiDB-lite"/>
    </source>
</evidence>
<reference evidence="2 4" key="1">
    <citation type="journal article" date="2014" name="BMC Genomics">
        <title>Genome sequence of Anopheles sinensis provides insight into genetics basis of mosquito competence for malaria parasites.</title>
        <authorList>
            <person name="Zhou D."/>
            <person name="Zhang D."/>
            <person name="Ding G."/>
            <person name="Shi L."/>
            <person name="Hou Q."/>
            <person name="Ye Y."/>
            <person name="Xu Y."/>
            <person name="Zhou H."/>
            <person name="Xiong C."/>
            <person name="Li S."/>
            <person name="Yu J."/>
            <person name="Hong S."/>
            <person name="Yu X."/>
            <person name="Zou P."/>
            <person name="Chen C."/>
            <person name="Chang X."/>
            <person name="Wang W."/>
            <person name="Lv Y."/>
            <person name="Sun Y."/>
            <person name="Ma L."/>
            <person name="Shen B."/>
            <person name="Zhu C."/>
        </authorList>
    </citation>
    <scope>NUCLEOTIDE SEQUENCE [LARGE SCALE GENOMIC DNA]</scope>
</reference>
<sequence length="100" mass="11034">MARGQKGALKPLPTICKAAFIDEVYVLLLRTPVYLSDMFANSFETEYFVPLAGGHKLGAVRAEPKQTPPPTTLKKKHCSRHLSGRFPKMLNQSHSDAGSH</sequence>
<dbReference type="AlphaFoldDB" id="A0A084VK58"/>
<evidence type="ECO:0000313" key="4">
    <source>
        <dbReference type="Proteomes" id="UP000030765"/>
    </source>
</evidence>
<gene>
    <name evidence="2" type="ORF">ZHAS_00005706</name>
</gene>
<feature type="compositionally biased region" description="Basic residues" evidence="1">
    <location>
        <begin position="73"/>
        <end position="83"/>
    </location>
</feature>
<evidence type="ECO:0000313" key="2">
    <source>
        <dbReference type="EMBL" id="KFB38352.1"/>
    </source>
</evidence>
<dbReference type="EMBL" id="KE524943">
    <property type="protein sequence ID" value="KFB38352.1"/>
    <property type="molecule type" value="Genomic_DNA"/>
</dbReference>
<dbReference type="Proteomes" id="UP000030765">
    <property type="component" value="Unassembled WGS sequence"/>
</dbReference>
<dbReference type="EMBL" id="ATLV01014114">
    <property type="status" value="NOT_ANNOTATED_CDS"/>
    <property type="molecule type" value="Genomic_DNA"/>
</dbReference>
<keyword evidence="4" id="KW-1185">Reference proteome</keyword>
<feature type="region of interest" description="Disordered" evidence="1">
    <location>
        <begin position="61"/>
        <end position="100"/>
    </location>
</feature>
<name>A0A084VK58_ANOSI</name>
<dbReference type="VEuPathDB" id="VectorBase:ASIC005706"/>
<feature type="compositionally biased region" description="Polar residues" evidence="1">
    <location>
        <begin position="90"/>
        <end position="100"/>
    </location>
</feature>